<evidence type="ECO:0000313" key="4">
    <source>
        <dbReference type="WBParaSite" id="SBAD_0000593201-mRNA-1"/>
    </source>
</evidence>
<organism evidence="4">
    <name type="scientific">Soboliphyme baturini</name>
    <dbReference type="NCBI Taxonomy" id="241478"/>
    <lineage>
        <taxon>Eukaryota</taxon>
        <taxon>Metazoa</taxon>
        <taxon>Ecdysozoa</taxon>
        <taxon>Nematoda</taxon>
        <taxon>Enoplea</taxon>
        <taxon>Dorylaimia</taxon>
        <taxon>Dioctophymatida</taxon>
        <taxon>Dioctophymatoidea</taxon>
        <taxon>Soboliphymatidae</taxon>
        <taxon>Soboliphyme</taxon>
    </lineage>
</organism>
<evidence type="ECO:0000313" key="3">
    <source>
        <dbReference type="Proteomes" id="UP000270296"/>
    </source>
</evidence>
<dbReference type="InterPro" id="IPR036028">
    <property type="entry name" value="SH3-like_dom_sf"/>
</dbReference>
<reference evidence="2 3" key="2">
    <citation type="submission" date="2018-11" db="EMBL/GenBank/DDBJ databases">
        <authorList>
            <consortium name="Pathogen Informatics"/>
        </authorList>
    </citation>
    <scope>NUCLEOTIDE SEQUENCE [LARGE SCALE GENOMIC DNA]</scope>
</reference>
<dbReference type="Proteomes" id="UP000270296">
    <property type="component" value="Unassembled WGS sequence"/>
</dbReference>
<proteinExistence type="predicted"/>
<dbReference type="CDD" id="cd11911">
    <property type="entry name" value="SH3_CIP4-like"/>
    <property type="match status" value="1"/>
</dbReference>
<feature type="region of interest" description="Disordered" evidence="1">
    <location>
        <begin position="1"/>
        <end position="52"/>
    </location>
</feature>
<dbReference type="SUPFAM" id="SSF50044">
    <property type="entry name" value="SH3-domain"/>
    <property type="match status" value="1"/>
</dbReference>
<accession>A0A183IQ09</accession>
<feature type="compositionally biased region" description="Polar residues" evidence="1">
    <location>
        <begin position="36"/>
        <end position="47"/>
    </location>
</feature>
<keyword evidence="3" id="KW-1185">Reference proteome</keyword>
<dbReference type="WBParaSite" id="SBAD_0000593201-mRNA-1">
    <property type="protein sequence ID" value="SBAD_0000593201-mRNA-1"/>
    <property type="gene ID" value="SBAD_0000593201"/>
</dbReference>
<protein>
    <submittedName>
        <fullName evidence="4">SH3 domain-containing protein</fullName>
    </submittedName>
</protein>
<dbReference type="OrthoDB" id="8783038at2759"/>
<name>A0A183IQ09_9BILA</name>
<dbReference type="EMBL" id="UZAM01009184">
    <property type="protein sequence ID" value="VDP08059.1"/>
    <property type="molecule type" value="Genomic_DNA"/>
</dbReference>
<evidence type="ECO:0000313" key="2">
    <source>
        <dbReference type="EMBL" id="VDP08059.1"/>
    </source>
</evidence>
<sequence length="156" mass="17561">MYKDASSRINVPINAQTISTPAVPSSRPPKRSSCSDESLSQTETTSEPCIPHVDSDFYDQAVNDYYNQEEPNLTILGHATAMYHFPGKSHMETVGLRLWDPRGNEGMVPIEEHDEMLVLEIDTGDGWTKVRKKIQDRDVDGFVPTSYLKLSLYPDV</sequence>
<dbReference type="AlphaFoldDB" id="A0A183IQ09"/>
<dbReference type="Gene3D" id="2.30.30.40">
    <property type="entry name" value="SH3 Domains"/>
    <property type="match status" value="1"/>
</dbReference>
<evidence type="ECO:0000256" key="1">
    <source>
        <dbReference type="SAM" id="MobiDB-lite"/>
    </source>
</evidence>
<reference evidence="4" key="1">
    <citation type="submission" date="2016-06" db="UniProtKB">
        <authorList>
            <consortium name="WormBaseParasite"/>
        </authorList>
    </citation>
    <scope>IDENTIFICATION</scope>
</reference>
<feature type="compositionally biased region" description="Polar residues" evidence="1">
    <location>
        <begin position="7"/>
        <end position="23"/>
    </location>
</feature>
<gene>
    <name evidence="2" type="ORF">SBAD_LOCUS5704</name>
</gene>